<evidence type="ECO:0000313" key="1">
    <source>
        <dbReference type="EMBL" id="CAJ1952657.1"/>
    </source>
</evidence>
<dbReference type="EMBL" id="OY731401">
    <property type="protein sequence ID" value="CAJ1952657.1"/>
    <property type="molecule type" value="Genomic_DNA"/>
</dbReference>
<evidence type="ECO:0000313" key="2">
    <source>
        <dbReference type="Proteomes" id="UP001189624"/>
    </source>
</evidence>
<accession>A0AA86SPK2</accession>
<dbReference type="AlphaFoldDB" id="A0AA86SPK2"/>
<keyword evidence="2" id="KW-1185">Reference proteome</keyword>
<gene>
    <name evidence="1" type="ORF">AYBTSS11_LOCUS15413</name>
</gene>
<dbReference type="Gramene" id="rna-AYBTSS11_LOCUS15413">
    <property type="protein sequence ID" value="CAJ1952657.1"/>
    <property type="gene ID" value="gene-AYBTSS11_LOCUS15413"/>
</dbReference>
<dbReference type="Proteomes" id="UP001189624">
    <property type="component" value="Chromosome 4"/>
</dbReference>
<organism evidence="1 2">
    <name type="scientific">Sphenostylis stenocarpa</name>
    <dbReference type="NCBI Taxonomy" id="92480"/>
    <lineage>
        <taxon>Eukaryota</taxon>
        <taxon>Viridiplantae</taxon>
        <taxon>Streptophyta</taxon>
        <taxon>Embryophyta</taxon>
        <taxon>Tracheophyta</taxon>
        <taxon>Spermatophyta</taxon>
        <taxon>Magnoliopsida</taxon>
        <taxon>eudicotyledons</taxon>
        <taxon>Gunneridae</taxon>
        <taxon>Pentapetalae</taxon>
        <taxon>rosids</taxon>
        <taxon>fabids</taxon>
        <taxon>Fabales</taxon>
        <taxon>Fabaceae</taxon>
        <taxon>Papilionoideae</taxon>
        <taxon>50 kb inversion clade</taxon>
        <taxon>NPAAA clade</taxon>
        <taxon>indigoferoid/millettioid clade</taxon>
        <taxon>Phaseoleae</taxon>
        <taxon>Sphenostylis</taxon>
    </lineage>
</organism>
<name>A0AA86SPK2_9FABA</name>
<proteinExistence type="predicted"/>
<reference evidence="1" key="1">
    <citation type="submission" date="2023-10" db="EMBL/GenBank/DDBJ databases">
        <authorList>
            <person name="Domelevo Entfellner J.-B."/>
        </authorList>
    </citation>
    <scope>NUCLEOTIDE SEQUENCE</scope>
</reference>
<sequence length="77" mass="8830">MSVHEYHVETFSGLWSGNNRSYPVSVPRRRNTHSSVRWHPQVLVCSSRNKRCIPGTESAHVLTRQRIEACIGIGERD</sequence>
<protein>
    <submittedName>
        <fullName evidence="1">Uncharacterized protein</fullName>
    </submittedName>
</protein>